<protein>
    <submittedName>
        <fullName evidence="3">Helix-turn-helix domain-containing protein</fullName>
    </submittedName>
</protein>
<dbReference type="EMBL" id="JAHLQK010000006">
    <property type="protein sequence ID" value="MBU5677883.1"/>
    <property type="molecule type" value="Genomic_DNA"/>
</dbReference>
<dbReference type="PANTHER" id="PTHR46558">
    <property type="entry name" value="TRACRIPTIONAL REGULATORY PROTEIN-RELATED-RELATED"/>
    <property type="match status" value="1"/>
</dbReference>
<dbReference type="RefSeq" id="WP_216418971.1">
    <property type="nucleotide sequence ID" value="NZ_JAHLQK010000006.1"/>
</dbReference>
<keyword evidence="1" id="KW-0238">DNA-binding</keyword>
<feature type="domain" description="HTH cro/C1-type" evidence="2">
    <location>
        <begin position="4"/>
        <end position="58"/>
    </location>
</feature>
<evidence type="ECO:0000259" key="2">
    <source>
        <dbReference type="PROSITE" id="PS50943"/>
    </source>
</evidence>
<evidence type="ECO:0000313" key="3">
    <source>
        <dbReference type="EMBL" id="MBU5677883.1"/>
    </source>
</evidence>
<dbReference type="Proteomes" id="UP000779508">
    <property type="component" value="Unassembled WGS sequence"/>
</dbReference>
<evidence type="ECO:0000256" key="1">
    <source>
        <dbReference type="ARBA" id="ARBA00023125"/>
    </source>
</evidence>
<dbReference type="CDD" id="cd00093">
    <property type="entry name" value="HTH_XRE"/>
    <property type="match status" value="1"/>
</dbReference>
<organism evidence="3 4">
    <name type="scientific">Alkaliphilus flagellatus</name>
    <dbReference type="NCBI Taxonomy" id="2841507"/>
    <lineage>
        <taxon>Bacteria</taxon>
        <taxon>Bacillati</taxon>
        <taxon>Bacillota</taxon>
        <taxon>Clostridia</taxon>
        <taxon>Peptostreptococcales</taxon>
        <taxon>Natronincolaceae</taxon>
        <taxon>Alkaliphilus</taxon>
    </lineage>
</organism>
<gene>
    <name evidence="3" type="ORF">KQI88_15805</name>
</gene>
<dbReference type="SMART" id="SM00530">
    <property type="entry name" value="HTH_XRE"/>
    <property type="match status" value="1"/>
</dbReference>
<dbReference type="Pfam" id="PF01381">
    <property type="entry name" value="HTH_3"/>
    <property type="match status" value="1"/>
</dbReference>
<name>A0ABS6G688_9FIRM</name>
<proteinExistence type="predicted"/>
<dbReference type="InterPro" id="IPR001387">
    <property type="entry name" value="Cro/C1-type_HTH"/>
</dbReference>
<accession>A0ABS6G688</accession>
<comment type="caution">
    <text evidence="3">The sequence shown here is derived from an EMBL/GenBank/DDBJ whole genome shotgun (WGS) entry which is preliminary data.</text>
</comment>
<sequence length="62" mass="7080">MNNIKALRIQSNLTQEDLALKLNISRSTVSMWETGESLPRSSKLQELAKILNCSIDELFKMK</sequence>
<evidence type="ECO:0000313" key="4">
    <source>
        <dbReference type="Proteomes" id="UP000779508"/>
    </source>
</evidence>
<keyword evidence="4" id="KW-1185">Reference proteome</keyword>
<dbReference type="PANTHER" id="PTHR46558:SF4">
    <property type="entry name" value="DNA-BIDING PHAGE PROTEIN"/>
    <property type="match status" value="1"/>
</dbReference>
<dbReference type="PROSITE" id="PS50943">
    <property type="entry name" value="HTH_CROC1"/>
    <property type="match status" value="1"/>
</dbReference>
<reference evidence="3 4" key="1">
    <citation type="submission" date="2021-06" db="EMBL/GenBank/DDBJ databases">
        <authorList>
            <person name="Sun Q."/>
            <person name="Li D."/>
        </authorList>
    </citation>
    <scope>NUCLEOTIDE SEQUENCE [LARGE SCALE GENOMIC DNA]</scope>
    <source>
        <strain evidence="3 4">MSJ-5</strain>
    </source>
</reference>